<dbReference type="Gene3D" id="1.20.140.70">
    <property type="entry name" value="Oligopeptidase f, N-terminal domain"/>
    <property type="match status" value="1"/>
</dbReference>
<dbReference type="eggNOG" id="COG1164">
    <property type="taxonomic scope" value="Bacteria"/>
</dbReference>
<keyword evidence="9" id="KW-1185">Reference proteome</keyword>
<dbReference type="Pfam" id="PF01432">
    <property type="entry name" value="Peptidase_M3"/>
    <property type="match status" value="1"/>
</dbReference>
<dbReference type="AlphaFoldDB" id="S3BJN4"/>
<feature type="domain" description="Peptidase M3A/M3B catalytic" evidence="7">
    <location>
        <begin position="200"/>
        <end position="567"/>
    </location>
</feature>
<keyword evidence="3 6" id="KW-0378">Hydrolase</keyword>
<dbReference type="EMBL" id="ATCF01000015">
    <property type="protein sequence ID" value="EPD99585.1"/>
    <property type="molecule type" value="Genomic_DNA"/>
</dbReference>
<comment type="similarity">
    <text evidence="6">Belongs to the peptidase M3 family.</text>
</comment>
<dbReference type="GO" id="GO:0006508">
    <property type="term" value="P:proteolysis"/>
    <property type="evidence" value="ECO:0007669"/>
    <property type="project" value="UniProtKB-KW"/>
</dbReference>
<evidence type="ECO:0000259" key="7">
    <source>
        <dbReference type="Pfam" id="PF01432"/>
    </source>
</evidence>
<dbReference type="GO" id="GO:0004222">
    <property type="term" value="F:metalloendopeptidase activity"/>
    <property type="evidence" value="ECO:0007669"/>
    <property type="project" value="InterPro"/>
</dbReference>
<sequence length="600" mass="67209">MTKDLQSILQAPEWSMDDAYGSVGSEKWNQSIERAAALLNALHSMERPVAREALADHFKEFDEANTLISSLAAFAKCQGAKDAGDEEASAAAGAVGTLQVKLEAAALPLFEAAEALPADDALWQSSPLADWRFVICERKNEWHRKLSPSDREWLSDFEEKCFLPLGAVFKTLQKGVDFEAENSQGESERIRAAKLVSVIKGAPDRTLRRNVNIGLAKSYGERAELYAALLNELHGFRLAAFGRAGVDAVDVSLAQNRMSRGALFAMREAIVRHLDEIREAVRLRAPYFEKGARRLAVYDLMAPAPQQGKNAVPALIPYVEGIDIVKKALGAVDPEMSDFIELMLRNRWVDAAPSDKKIGGAFYSRFNEFRIPRVFSSYMGTITTVLQQGHELGHAFHYWIMRDLPVVQTEFPMTLTETASTFNEALVRRYLLEHAASDAERFSMLWQELRSAANFLLNTMVRFDFECAFIEQRKAGVVPAKRCVELMREAWGNWYGDSTEGADDYLWAYKLHFYKTEQLLYNYPYTVGYLLSSGLLAELDKRGPDFMPFYRAMLRDTGRDTVDGIVRRHCGADAANPAFWETAMQAPLAAVKAFAALSSK</sequence>
<dbReference type="CDD" id="cd09607">
    <property type="entry name" value="M3B_PepF"/>
    <property type="match status" value="1"/>
</dbReference>
<evidence type="ECO:0000256" key="1">
    <source>
        <dbReference type="ARBA" id="ARBA00022670"/>
    </source>
</evidence>
<keyword evidence="5 6" id="KW-0482">Metalloprotease</keyword>
<gene>
    <name evidence="8" type="ORF">HMPREF1476_01041</name>
</gene>
<keyword evidence="4 6" id="KW-0862">Zinc</keyword>
<evidence type="ECO:0000313" key="8">
    <source>
        <dbReference type="EMBL" id="EPD99585.1"/>
    </source>
</evidence>
<dbReference type="SUPFAM" id="SSF55486">
    <property type="entry name" value="Metalloproteases ('zincins'), catalytic domain"/>
    <property type="match status" value="1"/>
</dbReference>
<keyword evidence="2 6" id="KW-0479">Metal-binding</keyword>
<dbReference type="HOGENOM" id="CLU_021290_3_1_4"/>
<dbReference type="PATRIC" id="fig|1203554.3.peg.1064"/>
<dbReference type="Gene3D" id="1.10.1370.20">
    <property type="entry name" value="Oligoendopeptidase f, C-terminal domain"/>
    <property type="match status" value="1"/>
</dbReference>
<evidence type="ECO:0000256" key="6">
    <source>
        <dbReference type="RuleBase" id="RU003435"/>
    </source>
</evidence>
<dbReference type="GO" id="GO:0046872">
    <property type="term" value="F:metal ion binding"/>
    <property type="evidence" value="ECO:0007669"/>
    <property type="project" value="UniProtKB-UniRule"/>
</dbReference>
<evidence type="ECO:0000256" key="4">
    <source>
        <dbReference type="ARBA" id="ARBA00022833"/>
    </source>
</evidence>
<accession>S3BJN4</accession>
<dbReference type="InterPro" id="IPR001567">
    <property type="entry name" value="Pept_M3A_M3B_dom"/>
</dbReference>
<dbReference type="InterPro" id="IPR034006">
    <property type="entry name" value="M3B_PepF_2"/>
</dbReference>
<keyword evidence="1 6" id="KW-0645">Protease</keyword>
<dbReference type="RefSeq" id="WP_016474348.1">
    <property type="nucleotide sequence ID" value="NZ_KE150480.1"/>
</dbReference>
<evidence type="ECO:0000256" key="3">
    <source>
        <dbReference type="ARBA" id="ARBA00022801"/>
    </source>
</evidence>
<evidence type="ECO:0000256" key="5">
    <source>
        <dbReference type="ARBA" id="ARBA00023049"/>
    </source>
</evidence>
<evidence type="ECO:0000256" key="2">
    <source>
        <dbReference type="ARBA" id="ARBA00022723"/>
    </source>
</evidence>
<name>S3BJN4_9BURK</name>
<dbReference type="Proteomes" id="UP000014400">
    <property type="component" value="Unassembled WGS sequence"/>
</dbReference>
<protein>
    <recommendedName>
        <fullName evidence="7">Peptidase M3A/M3B catalytic domain-containing protein</fullName>
    </recommendedName>
</protein>
<dbReference type="STRING" id="1203554.HMPREF1476_01041"/>
<organism evidence="8 9">
    <name type="scientific">Sutterella wadsworthensis HGA0223</name>
    <dbReference type="NCBI Taxonomy" id="1203554"/>
    <lineage>
        <taxon>Bacteria</taxon>
        <taxon>Pseudomonadati</taxon>
        <taxon>Pseudomonadota</taxon>
        <taxon>Betaproteobacteria</taxon>
        <taxon>Burkholderiales</taxon>
        <taxon>Sutterellaceae</taxon>
        <taxon>Sutterella</taxon>
    </lineage>
</organism>
<evidence type="ECO:0000313" key="9">
    <source>
        <dbReference type="Proteomes" id="UP000014400"/>
    </source>
</evidence>
<comment type="caution">
    <text evidence="8">The sequence shown here is derived from an EMBL/GenBank/DDBJ whole genome shotgun (WGS) entry which is preliminary data.</text>
</comment>
<reference evidence="8 9" key="1">
    <citation type="submission" date="2013-04" db="EMBL/GenBank/DDBJ databases">
        <title>The Genome Sequence of Sutterella wadsworthensis HGA0223.</title>
        <authorList>
            <consortium name="The Broad Institute Genomics Platform"/>
            <person name="Earl A."/>
            <person name="Ward D."/>
            <person name="Feldgarden M."/>
            <person name="Gevers D."/>
            <person name="Schmidt T.M."/>
            <person name="Dover J."/>
            <person name="Dai D."/>
            <person name="Walker B."/>
            <person name="Young S."/>
            <person name="Zeng Q."/>
            <person name="Gargeya S."/>
            <person name="Fitzgerald M."/>
            <person name="Haas B."/>
            <person name="Abouelleil A."/>
            <person name="Allen A.W."/>
            <person name="Alvarado L."/>
            <person name="Arachchi H.M."/>
            <person name="Berlin A.M."/>
            <person name="Chapman S.B."/>
            <person name="Gainer-Dewar J."/>
            <person name="Goldberg J."/>
            <person name="Griggs A."/>
            <person name="Gujja S."/>
            <person name="Hansen M."/>
            <person name="Howarth C."/>
            <person name="Imamovic A."/>
            <person name="Ireland A."/>
            <person name="Larimer J."/>
            <person name="McCowan C."/>
            <person name="Murphy C."/>
            <person name="Pearson M."/>
            <person name="Poon T.W."/>
            <person name="Priest M."/>
            <person name="Roberts A."/>
            <person name="Saif S."/>
            <person name="Shea T."/>
            <person name="Sisk P."/>
            <person name="Sykes S."/>
            <person name="Wortman J."/>
            <person name="Nusbaum C."/>
            <person name="Birren B."/>
        </authorList>
    </citation>
    <scope>NUCLEOTIDE SEQUENCE [LARGE SCALE GENOMIC DNA]</scope>
    <source>
        <strain evidence="8 9">HGA0223</strain>
    </source>
</reference>
<comment type="cofactor">
    <cofactor evidence="6">
        <name>Zn(2+)</name>
        <dbReference type="ChEBI" id="CHEBI:29105"/>
    </cofactor>
    <text evidence="6">Binds 1 zinc ion.</text>
</comment>
<proteinExistence type="inferred from homology"/>
<dbReference type="InterPro" id="IPR042088">
    <property type="entry name" value="OligoPept_F_C"/>
</dbReference>